<evidence type="ECO:0000313" key="2">
    <source>
        <dbReference type="EMBL" id="SOR27987.1"/>
    </source>
</evidence>
<name>A0A2N9AKU6_METEX</name>
<accession>A0A2N9AKU6</accession>
<gene>
    <name evidence="2" type="ORF">TK0001_1385</name>
</gene>
<sequence length="87" mass="9123">MRRVPPSTLGSGKLEIAAPASSEVADQLGQLVGADAPALFEPHRLVRLAVLQRPVAGARRVAGAAGLVGEGEDHRQERFSDGTQAER</sequence>
<feature type="compositionally biased region" description="Basic and acidic residues" evidence="1">
    <location>
        <begin position="71"/>
        <end position="87"/>
    </location>
</feature>
<organism evidence="2 3">
    <name type="scientific">Methylorubrum extorquens</name>
    <name type="common">Methylobacterium dichloromethanicum</name>
    <name type="synonym">Methylobacterium extorquens</name>
    <dbReference type="NCBI Taxonomy" id="408"/>
    <lineage>
        <taxon>Bacteria</taxon>
        <taxon>Pseudomonadati</taxon>
        <taxon>Pseudomonadota</taxon>
        <taxon>Alphaproteobacteria</taxon>
        <taxon>Hyphomicrobiales</taxon>
        <taxon>Methylobacteriaceae</taxon>
        <taxon>Methylorubrum</taxon>
    </lineage>
</organism>
<evidence type="ECO:0000256" key="1">
    <source>
        <dbReference type="SAM" id="MobiDB-lite"/>
    </source>
</evidence>
<proteinExistence type="predicted"/>
<reference evidence="3" key="1">
    <citation type="submission" date="2017-10" db="EMBL/GenBank/DDBJ databases">
        <authorList>
            <person name="Regsiter A."/>
            <person name="William W."/>
        </authorList>
    </citation>
    <scope>NUCLEOTIDE SEQUENCE [LARGE SCALE GENOMIC DNA]</scope>
</reference>
<feature type="region of interest" description="Disordered" evidence="1">
    <location>
        <begin position="64"/>
        <end position="87"/>
    </location>
</feature>
<evidence type="ECO:0000313" key="3">
    <source>
        <dbReference type="Proteomes" id="UP000233769"/>
    </source>
</evidence>
<dbReference type="AlphaFoldDB" id="A0A2N9AKU6"/>
<protein>
    <submittedName>
        <fullName evidence="2">Uncharacterized protein</fullName>
    </submittedName>
</protein>
<dbReference type="Proteomes" id="UP000233769">
    <property type="component" value="Chromosome tk0001"/>
</dbReference>
<dbReference type="EMBL" id="LT962688">
    <property type="protein sequence ID" value="SOR27987.1"/>
    <property type="molecule type" value="Genomic_DNA"/>
</dbReference>